<gene>
    <name evidence="4" type="ORF">CVT63_06625</name>
</gene>
<feature type="compositionally biased region" description="Polar residues" evidence="1">
    <location>
        <begin position="562"/>
        <end position="573"/>
    </location>
</feature>
<proteinExistence type="predicted"/>
<dbReference type="InterPro" id="IPR006915">
    <property type="entry name" value="DUF637_hemagglutn_put"/>
</dbReference>
<evidence type="ECO:0000259" key="2">
    <source>
        <dbReference type="Pfam" id="PF04830"/>
    </source>
</evidence>
<dbReference type="EMBL" id="PHEX01000063">
    <property type="protein sequence ID" value="PKQ27693.1"/>
    <property type="molecule type" value="Genomic_DNA"/>
</dbReference>
<sequence length="584" mass="59336">MQHLARHRAEGEASQAAVSLINNQGDVGKTLNDLGSDQSIQQLLASVLTAGLTAGVTSGLNLPNPAANTTFASRFTTYATQAMVGAGVKSLVYGQPLEETAKTALIGALAQSLTSEIGDWGKEYGLQPGSAAKIVAHAVVQCAAASVQGADCGSAALGGAIAEALAPVSQAADASELSQNLKLRGQIGNAIASMSTLLAASLTGSDTMTALGGAQMVDYYNRQLHPAETQRIKELANGDPQKAARLTAAACALVRCADGIPQTDPGYAALNALQDAGGKLTAEQNLLKQQSGWDGRAYGSLFQYTWGQQLTDSFTANQVGTRLVGAAQTVGGTAGVVGSGALCSSGFGCAAGAITGTISLDYALAGLQQTASGQKTTPYGEQVLQSLGLSPQTAAVAYAIGGLLPGATQAVIAARAVDAQMAANAWVRGTYTGTSVSQYEGTVYRYTLPDQASGAWQIWPGNIERNMRYSESGIGALYSGTTAPTAAAEVSSYGPLSGRVLVTNSVVMNNVLDLTNPAARQALGVSLSDITQAEHGGSAYSATQRISAWARDQGYQGILAPSAQSSSGGNLVSFSPLRTGGGAR</sequence>
<name>A0A2N3G4Q0_9ACTN</name>
<feature type="domain" description="DUF637" evidence="2">
    <location>
        <begin position="13"/>
        <end position="159"/>
    </location>
</feature>
<protein>
    <recommendedName>
        <fullName evidence="6">DUF637 domain-containing protein</fullName>
    </recommendedName>
</protein>
<evidence type="ECO:0000259" key="3">
    <source>
        <dbReference type="Pfam" id="PF08808"/>
    </source>
</evidence>
<dbReference type="Proteomes" id="UP000233654">
    <property type="component" value="Unassembled WGS sequence"/>
</dbReference>
<accession>A0A2N3G4Q0</accession>
<dbReference type="AlphaFoldDB" id="A0A2N3G4Q0"/>
<evidence type="ECO:0000313" key="4">
    <source>
        <dbReference type="EMBL" id="PKQ27693.1"/>
    </source>
</evidence>
<feature type="domain" description="RES" evidence="3">
    <location>
        <begin position="444"/>
        <end position="575"/>
    </location>
</feature>
<evidence type="ECO:0000313" key="5">
    <source>
        <dbReference type="Proteomes" id="UP000233654"/>
    </source>
</evidence>
<reference evidence="4 5" key="1">
    <citation type="journal article" date="2017" name="ISME J.">
        <title>Potential for microbial H2 and metal transformations associated with novel bacteria and archaea in deep terrestrial subsurface sediments.</title>
        <authorList>
            <person name="Hernsdorf A.W."/>
            <person name="Amano Y."/>
            <person name="Miyakawa K."/>
            <person name="Ise K."/>
            <person name="Suzuki Y."/>
            <person name="Anantharaman K."/>
            <person name="Probst A."/>
            <person name="Burstein D."/>
            <person name="Thomas B.C."/>
            <person name="Banfield J.F."/>
        </authorList>
    </citation>
    <scope>NUCLEOTIDE SEQUENCE [LARGE SCALE GENOMIC DNA]</scope>
    <source>
        <strain evidence="4">HGW-Actinobacteria-3</strain>
    </source>
</reference>
<feature type="region of interest" description="Disordered" evidence="1">
    <location>
        <begin position="561"/>
        <end position="584"/>
    </location>
</feature>
<organism evidence="4 5">
    <name type="scientific">Candidatus Anoxymicrobium japonicum</name>
    <dbReference type="NCBI Taxonomy" id="2013648"/>
    <lineage>
        <taxon>Bacteria</taxon>
        <taxon>Bacillati</taxon>
        <taxon>Actinomycetota</taxon>
        <taxon>Candidatus Geothermincolia</taxon>
        <taxon>Candidatus Geothermincolales</taxon>
        <taxon>Candidatus Anoxymicrobiaceae</taxon>
        <taxon>Candidatus Anoxymicrobium</taxon>
    </lineage>
</organism>
<evidence type="ECO:0008006" key="6">
    <source>
        <dbReference type="Google" id="ProtNLM"/>
    </source>
</evidence>
<dbReference type="Pfam" id="PF08808">
    <property type="entry name" value="RES"/>
    <property type="match status" value="1"/>
</dbReference>
<comment type="caution">
    <text evidence="4">The sequence shown here is derived from an EMBL/GenBank/DDBJ whole genome shotgun (WGS) entry which is preliminary data.</text>
</comment>
<dbReference type="InterPro" id="IPR014914">
    <property type="entry name" value="RES_dom"/>
</dbReference>
<dbReference type="Pfam" id="PF04830">
    <property type="entry name" value="DUF637"/>
    <property type="match status" value="1"/>
</dbReference>
<evidence type="ECO:0000256" key="1">
    <source>
        <dbReference type="SAM" id="MobiDB-lite"/>
    </source>
</evidence>